<evidence type="ECO:0000313" key="5">
    <source>
        <dbReference type="Proteomes" id="UP001054821"/>
    </source>
</evidence>
<reference evidence="3" key="1">
    <citation type="submission" date="2019-07" db="EMBL/GenBank/DDBJ databases">
        <authorList>
            <person name="Alioto T."/>
            <person name="Alioto T."/>
            <person name="Gomez Garrido J."/>
        </authorList>
    </citation>
    <scope>NUCLEOTIDE SEQUENCE</scope>
</reference>
<dbReference type="InParanoid" id="A0A5E4FIV1"/>
<keyword evidence="5" id="KW-1185">Reference proteome</keyword>
<dbReference type="Proteomes" id="UP000327085">
    <property type="component" value="Chromosome 2"/>
</dbReference>
<reference evidence="2 5" key="3">
    <citation type="journal article" date="2022" name="G3 (Bethesda)">
        <title>Whole-genome sequence and methylome profiling of the almond [Prunus dulcis (Mill.) D.A. Webb] cultivar 'Nonpareil'.</title>
        <authorList>
            <person name="D'Amico-Willman K.M."/>
            <person name="Ouma W.Z."/>
            <person name="Meulia T."/>
            <person name="Sideli G.M."/>
            <person name="Gradziel T.M."/>
            <person name="Fresnedo-Ramirez J."/>
        </authorList>
    </citation>
    <scope>NUCLEOTIDE SEQUENCE [LARGE SCALE GENOMIC DNA]</scope>
    <source>
        <strain evidence="2">Clone GOH B32 T37-40</strain>
    </source>
</reference>
<organism evidence="3 4">
    <name type="scientific">Prunus dulcis</name>
    <name type="common">Almond</name>
    <name type="synonym">Amygdalus dulcis</name>
    <dbReference type="NCBI Taxonomy" id="3755"/>
    <lineage>
        <taxon>Eukaryota</taxon>
        <taxon>Viridiplantae</taxon>
        <taxon>Streptophyta</taxon>
        <taxon>Embryophyta</taxon>
        <taxon>Tracheophyta</taxon>
        <taxon>Spermatophyta</taxon>
        <taxon>Magnoliopsida</taxon>
        <taxon>eudicotyledons</taxon>
        <taxon>Gunneridae</taxon>
        <taxon>Pentapetalae</taxon>
        <taxon>rosids</taxon>
        <taxon>fabids</taxon>
        <taxon>Rosales</taxon>
        <taxon>Rosaceae</taxon>
        <taxon>Amygdaloideae</taxon>
        <taxon>Amygdaleae</taxon>
        <taxon>Prunus</taxon>
    </lineage>
</organism>
<gene>
    <name evidence="3" type="ORF">ALMOND_2B026892</name>
    <name evidence="2" type="ORF">L3X38_000355</name>
</gene>
<dbReference type="EMBL" id="JAJFAZ020000042">
    <property type="protein sequence ID" value="KAI5311305.1"/>
    <property type="molecule type" value="Genomic_DNA"/>
</dbReference>
<evidence type="ECO:0000313" key="4">
    <source>
        <dbReference type="Proteomes" id="UP000327085"/>
    </source>
</evidence>
<keyword evidence="1" id="KW-0812">Transmembrane</keyword>
<protein>
    <submittedName>
        <fullName evidence="3">Uncharacterized protein</fullName>
    </submittedName>
</protein>
<dbReference type="Proteomes" id="UP001054821">
    <property type="component" value="Unassembled WGS sequence"/>
</dbReference>
<proteinExistence type="predicted"/>
<name>A0A5E4FIV1_PRUDU</name>
<feature type="transmembrane region" description="Helical" evidence="1">
    <location>
        <begin position="39"/>
        <end position="57"/>
    </location>
</feature>
<keyword evidence="1" id="KW-1133">Transmembrane helix</keyword>
<reference evidence="4" key="2">
    <citation type="journal article" date="2020" name="Plant J.">
        <title>Transposons played a major role in the diversification between the closely related almond and peach genomes: results from the almond genome sequence.</title>
        <authorList>
            <person name="Alioto T."/>
            <person name="Alexiou K.G."/>
            <person name="Bardil A."/>
            <person name="Barteri F."/>
            <person name="Castanera R."/>
            <person name="Cruz F."/>
            <person name="Dhingra A."/>
            <person name="Duval H."/>
            <person name="Fernandez I Marti A."/>
            <person name="Frias L."/>
            <person name="Galan B."/>
            <person name="Garcia J.L."/>
            <person name="Howad W."/>
            <person name="Gomez-Garrido J."/>
            <person name="Gut M."/>
            <person name="Julca I."/>
            <person name="Morata J."/>
            <person name="Puigdomenech P."/>
            <person name="Ribeca P."/>
            <person name="Rubio Cabetas M.J."/>
            <person name="Vlasova A."/>
            <person name="Wirthensohn M."/>
            <person name="Garcia-Mas J."/>
            <person name="Gabaldon T."/>
            <person name="Casacuberta J.M."/>
            <person name="Arus P."/>
        </authorList>
    </citation>
    <scope>NUCLEOTIDE SEQUENCE [LARGE SCALE GENOMIC DNA]</scope>
    <source>
        <strain evidence="4">cv. Texas</strain>
    </source>
</reference>
<accession>A0A5E4FIV1</accession>
<evidence type="ECO:0000313" key="2">
    <source>
        <dbReference type="EMBL" id="KAI5311305.1"/>
    </source>
</evidence>
<keyword evidence="1" id="KW-0472">Membrane</keyword>
<evidence type="ECO:0000313" key="3">
    <source>
        <dbReference type="EMBL" id="VVA28033.1"/>
    </source>
</evidence>
<dbReference type="AlphaFoldDB" id="A0A5E4FIV1"/>
<evidence type="ECO:0000256" key="1">
    <source>
        <dbReference type="SAM" id="Phobius"/>
    </source>
</evidence>
<dbReference type="EMBL" id="CABIKO010000132">
    <property type="protein sequence ID" value="VVA28033.1"/>
    <property type="molecule type" value="Genomic_DNA"/>
</dbReference>
<dbReference type="Gramene" id="VVA28033">
    <property type="protein sequence ID" value="VVA28033"/>
    <property type="gene ID" value="Prudul26B026892"/>
</dbReference>
<sequence length="77" mass="8591">MGFTRRLDPSLTTLHCVMKSLLIKNSVDLMDMGSRRRSILIALAFTLTEIHGIYSAIGSKLDDTTVCYEVVVDQELS</sequence>